<comment type="similarity">
    <text evidence="1">Belongs to the transferase hexapeptide repeat family.</text>
</comment>
<comment type="caution">
    <text evidence="5">The sequence shown here is derived from an EMBL/GenBank/DDBJ whole genome shotgun (WGS) entry which is preliminary data.</text>
</comment>
<keyword evidence="4 5" id="KW-0012">Acyltransferase</keyword>
<dbReference type="InterPro" id="IPR011004">
    <property type="entry name" value="Trimer_LpxA-like_sf"/>
</dbReference>
<proteinExistence type="inferred from homology"/>
<dbReference type="PANTHER" id="PTHR43300:SF11">
    <property type="entry name" value="ACETYLTRANSFERASE RV3034C-RELATED"/>
    <property type="match status" value="1"/>
</dbReference>
<evidence type="ECO:0000256" key="2">
    <source>
        <dbReference type="ARBA" id="ARBA00022679"/>
    </source>
</evidence>
<name>A0A7X2ZV03_9FLAO</name>
<dbReference type="InterPro" id="IPR050179">
    <property type="entry name" value="Trans_hexapeptide_repeat"/>
</dbReference>
<organism evidence="5 6">
    <name type="scientific">Zobellia amurskyensis</name>
    <dbReference type="NCBI Taxonomy" id="248905"/>
    <lineage>
        <taxon>Bacteria</taxon>
        <taxon>Pseudomonadati</taxon>
        <taxon>Bacteroidota</taxon>
        <taxon>Flavobacteriia</taxon>
        <taxon>Flavobacteriales</taxon>
        <taxon>Flavobacteriaceae</taxon>
        <taxon>Zobellia</taxon>
    </lineage>
</organism>
<accession>A0A7X2ZV03</accession>
<dbReference type="Gene3D" id="2.160.10.10">
    <property type="entry name" value="Hexapeptide repeat proteins"/>
    <property type="match status" value="1"/>
</dbReference>
<dbReference type="Proteomes" id="UP000540519">
    <property type="component" value="Unassembled WGS sequence"/>
</dbReference>
<evidence type="ECO:0000256" key="1">
    <source>
        <dbReference type="ARBA" id="ARBA00007274"/>
    </source>
</evidence>
<dbReference type="RefSeq" id="WP_155600328.1">
    <property type="nucleotide sequence ID" value="NZ_RCNR01000027.1"/>
</dbReference>
<dbReference type="PROSITE" id="PS00101">
    <property type="entry name" value="HEXAPEP_TRANSFERASES"/>
    <property type="match status" value="1"/>
</dbReference>
<dbReference type="Pfam" id="PF00132">
    <property type="entry name" value="Hexapep"/>
    <property type="match status" value="1"/>
</dbReference>
<dbReference type="CDD" id="cd04647">
    <property type="entry name" value="LbH_MAT_like"/>
    <property type="match status" value="1"/>
</dbReference>
<evidence type="ECO:0000313" key="5">
    <source>
        <dbReference type="EMBL" id="MUH36913.1"/>
    </source>
</evidence>
<keyword evidence="2 5" id="KW-0808">Transferase</keyword>
<keyword evidence="3" id="KW-0677">Repeat</keyword>
<evidence type="ECO:0000256" key="4">
    <source>
        <dbReference type="ARBA" id="ARBA00023315"/>
    </source>
</evidence>
<dbReference type="OrthoDB" id="9812571at2"/>
<dbReference type="AlphaFoldDB" id="A0A7X2ZV03"/>
<dbReference type="GO" id="GO:0016746">
    <property type="term" value="F:acyltransferase activity"/>
    <property type="evidence" value="ECO:0007669"/>
    <property type="project" value="UniProtKB-KW"/>
</dbReference>
<gene>
    <name evidence="5" type="ORF">D9O36_13750</name>
</gene>
<keyword evidence="6" id="KW-1185">Reference proteome</keyword>
<dbReference type="SUPFAM" id="SSF51161">
    <property type="entry name" value="Trimeric LpxA-like enzymes"/>
    <property type="match status" value="1"/>
</dbReference>
<dbReference type="InterPro" id="IPR018357">
    <property type="entry name" value="Hexapep_transf_CS"/>
</dbReference>
<dbReference type="PANTHER" id="PTHR43300">
    <property type="entry name" value="ACETYLTRANSFERASE"/>
    <property type="match status" value="1"/>
</dbReference>
<evidence type="ECO:0000313" key="6">
    <source>
        <dbReference type="Proteomes" id="UP000540519"/>
    </source>
</evidence>
<dbReference type="EMBL" id="RCNR01000027">
    <property type="protein sequence ID" value="MUH36913.1"/>
    <property type="molecule type" value="Genomic_DNA"/>
</dbReference>
<dbReference type="InterPro" id="IPR001451">
    <property type="entry name" value="Hexapep"/>
</dbReference>
<protein>
    <submittedName>
        <fullName evidence="5">Acyltransferase</fullName>
    </submittedName>
</protein>
<reference evidence="5 6" key="1">
    <citation type="journal article" date="2019" name="Mar. Drugs">
        <title>Comparative Genomics and CAZyme Genome Repertoires of Marine Zobellia amurskyensis KMM 3526(T) and Zobellia laminariae KMM 3676(T).</title>
        <authorList>
            <person name="Chernysheva N."/>
            <person name="Bystritskaya E."/>
            <person name="Stenkova A."/>
            <person name="Golovkin I."/>
            <person name="Nedashkovskaya O."/>
            <person name="Isaeva M."/>
        </authorList>
    </citation>
    <scope>NUCLEOTIDE SEQUENCE [LARGE SCALE GENOMIC DNA]</scope>
    <source>
        <strain evidence="5 6">KMM 3526</strain>
    </source>
</reference>
<evidence type="ECO:0000256" key="3">
    <source>
        <dbReference type="ARBA" id="ARBA00022737"/>
    </source>
</evidence>
<sequence>MGLISIIRLIKANYRKITLSGDMYLRSLGGSVGDNCRILTTSFGSEPWLISIGNNVTVTSGVKILTHDGATWLIRDFNGRRYSYKKVEIGNNVFIGVNSIIMPGVKIEDYVIIAAGSVVTKSVPEGSIVGGNPAKIIGDFFDYEAKAINNFISDNNLNKSLDYRERIDEVVDKSFKTFLK</sequence>